<reference evidence="2" key="1">
    <citation type="journal article" date="2021" name="PeerJ">
        <title>Extensive microbial diversity within the chicken gut microbiome revealed by metagenomics and culture.</title>
        <authorList>
            <person name="Gilroy R."/>
            <person name="Ravi A."/>
            <person name="Getino M."/>
            <person name="Pursley I."/>
            <person name="Horton D.L."/>
            <person name="Alikhan N.F."/>
            <person name="Baker D."/>
            <person name="Gharbi K."/>
            <person name="Hall N."/>
            <person name="Watson M."/>
            <person name="Adriaenssens E.M."/>
            <person name="Foster-Nyarko E."/>
            <person name="Jarju S."/>
            <person name="Secka A."/>
            <person name="Antonio M."/>
            <person name="Oren A."/>
            <person name="Chaudhuri R.R."/>
            <person name="La Ragione R."/>
            <person name="Hildebrand F."/>
            <person name="Pallen M.J."/>
        </authorList>
    </citation>
    <scope>NUCLEOTIDE SEQUENCE</scope>
    <source>
        <strain evidence="2">CHK124-7917</strain>
    </source>
</reference>
<dbReference type="InterPro" id="IPR035959">
    <property type="entry name" value="RutC-like_sf"/>
</dbReference>
<dbReference type="SUPFAM" id="SSF55298">
    <property type="entry name" value="YjgF-like"/>
    <property type="match status" value="1"/>
</dbReference>
<protein>
    <submittedName>
        <fullName evidence="2">Rid family detoxifying hydrolase</fullName>
    </submittedName>
</protein>
<dbReference type="AlphaFoldDB" id="A0A921GFQ0"/>
<dbReference type="Proteomes" id="UP000697330">
    <property type="component" value="Unassembled WGS sequence"/>
</dbReference>
<dbReference type="GO" id="GO:0005829">
    <property type="term" value="C:cytosol"/>
    <property type="evidence" value="ECO:0007669"/>
    <property type="project" value="TreeGrafter"/>
</dbReference>
<dbReference type="InterPro" id="IPR006175">
    <property type="entry name" value="YjgF/YER057c/UK114"/>
</dbReference>
<reference evidence="2" key="2">
    <citation type="submission" date="2021-09" db="EMBL/GenBank/DDBJ databases">
        <authorList>
            <person name="Gilroy R."/>
        </authorList>
    </citation>
    <scope>NUCLEOTIDE SEQUENCE</scope>
    <source>
        <strain evidence="2">CHK124-7917</strain>
    </source>
</reference>
<dbReference type="InterPro" id="IPR006056">
    <property type="entry name" value="RidA"/>
</dbReference>
<accession>A0A921GFQ0</accession>
<comment type="caution">
    <text evidence="2">The sequence shown here is derived from an EMBL/GenBank/DDBJ whole genome shotgun (WGS) entry which is preliminary data.</text>
</comment>
<dbReference type="FunFam" id="3.30.1330.40:FF:000001">
    <property type="entry name" value="L-PSP family endoribonuclease"/>
    <property type="match status" value="1"/>
</dbReference>
<gene>
    <name evidence="2" type="ORF">K8U72_04455</name>
</gene>
<sequence length="128" mass="13222">MAIEAIVTDKAPAALGPYSAAVAAPATKAIHVSGQLPIDPATGEFAGEDIQAQTRQSLTNIKNILEAAGASMADVAEVTVLLDDIADFAAMNEVYGEFFTAPYPSRAAFEVAALPKAAKVEIKAVAYL</sequence>
<dbReference type="GO" id="GO:0019239">
    <property type="term" value="F:deaminase activity"/>
    <property type="evidence" value="ECO:0007669"/>
    <property type="project" value="TreeGrafter"/>
</dbReference>
<evidence type="ECO:0000313" key="2">
    <source>
        <dbReference type="EMBL" id="HJF45019.1"/>
    </source>
</evidence>
<keyword evidence="2" id="KW-0378">Hydrolase</keyword>
<dbReference type="EMBL" id="DYWQ01000066">
    <property type="protein sequence ID" value="HJF45019.1"/>
    <property type="molecule type" value="Genomic_DNA"/>
</dbReference>
<dbReference type="PANTHER" id="PTHR11803">
    <property type="entry name" value="2-IMINOBUTANOATE/2-IMINOPROPANOATE DEAMINASE RIDA"/>
    <property type="match status" value="1"/>
</dbReference>
<evidence type="ECO:0000313" key="3">
    <source>
        <dbReference type="Proteomes" id="UP000697330"/>
    </source>
</evidence>
<proteinExistence type="inferred from homology"/>
<dbReference type="Gene3D" id="3.30.1330.40">
    <property type="entry name" value="RutC-like"/>
    <property type="match status" value="1"/>
</dbReference>
<dbReference type="CDD" id="cd00448">
    <property type="entry name" value="YjgF_YER057c_UK114_family"/>
    <property type="match status" value="1"/>
</dbReference>
<comment type="similarity">
    <text evidence="1">Belongs to the RutC family.</text>
</comment>
<dbReference type="NCBIfam" id="TIGR00004">
    <property type="entry name" value="Rid family detoxifying hydrolase"/>
    <property type="match status" value="1"/>
</dbReference>
<evidence type="ECO:0000256" key="1">
    <source>
        <dbReference type="ARBA" id="ARBA00010552"/>
    </source>
</evidence>
<dbReference type="RefSeq" id="WP_087321167.1">
    <property type="nucleotide sequence ID" value="NZ_DYWQ01000066.1"/>
</dbReference>
<organism evidence="2 3">
    <name type="scientific">Thermophilibacter provencensis</name>
    <dbReference type="NCBI Taxonomy" id="1852386"/>
    <lineage>
        <taxon>Bacteria</taxon>
        <taxon>Bacillati</taxon>
        <taxon>Actinomycetota</taxon>
        <taxon>Coriobacteriia</taxon>
        <taxon>Coriobacteriales</taxon>
        <taxon>Atopobiaceae</taxon>
        <taxon>Thermophilibacter</taxon>
    </lineage>
</organism>
<dbReference type="InterPro" id="IPR019897">
    <property type="entry name" value="RidA_CS"/>
</dbReference>
<dbReference type="PANTHER" id="PTHR11803:SF39">
    <property type="entry name" value="2-IMINOBUTANOATE_2-IMINOPROPANOATE DEAMINASE"/>
    <property type="match status" value="1"/>
</dbReference>
<name>A0A921GFQ0_9ACTN</name>
<dbReference type="Pfam" id="PF01042">
    <property type="entry name" value="Ribonuc_L-PSP"/>
    <property type="match status" value="1"/>
</dbReference>
<dbReference type="PROSITE" id="PS01094">
    <property type="entry name" value="UPF0076"/>
    <property type="match status" value="1"/>
</dbReference>